<reference evidence="2 3" key="1">
    <citation type="submission" date="2024-02" db="EMBL/GenBank/DDBJ databases">
        <title>Draft genome sequence of Collimonas sp. strain H4R21, an effective mineral-weathering bacterial strain isolated from the beech rhizosphere.</title>
        <authorList>
            <person name="Morin E."/>
            <person name="Uroz S."/>
            <person name="Leveau J.H.J."/>
            <person name="Kumar R."/>
            <person name="Rey M.W."/>
            <person name="Pham J."/>
        </authorList>
    </citation>
    <scope>NUCLEOTIDE SEQUENCE [LARGE SCALE GENOMIC DNA]</scope>
    <source>
        <strain evidence="2 3">H4R21</strain>
    </source>
</reference>
<name>A0ABU9Q3B4_9BURK</name>
<feature type="domain" description="DUF2726" evidence="1">
    <location>
        <begin position="41"/>
        <end position="150"/>
    </location>
</feature>
<proteinExistence type="predicted"/>
<evidence type="ECO:0000259" key="1">
    <source>
        <dbReference type="Pfam" id="PF10881"/>
    </source>
</evidence>
<dbReference type="Proteomes" id="UP001495910">
    <property type="component" value="Unassembled WGS sequence"/>
</dbReference>
<keyword evidence="3" id="KW-1185">Reference proteome</keyword>
<protein>
    <submittedName>
        <fullName evidence="2">DUF2726 domain-containing protein</fullName>
    </submittedName>
</protein>
<evidence type="ECO:0000313" key="3">
    <source>
        <dbReference type="Proteomes" id="UP001495910"/>
    </source>
</evidence>
<dbReference type="InterPro" id="IPR024402">
    <property type="entry name" value="DUF2726"/>
</dbReference>
<sequence length="199" mass="21408">MLKAFGLIILGLIVLAVIAAVASKKNKATDAKIGYEYKSKVLLTPNEREMYWKLIDALPGYVVLAQVALSSCINAKKGGAFNTISAKSLDFVICNGSLDVLAGIEIDDKSHATAAAQKRDAAKNSAMEAAGIKLIRWPAVPLPSIEEIRKIFPAVPLAATEKSTLESTQEKKIKILEQQLFSMARKLEKIPRDSNAAGA</sequence>
<comment type="caution">
    <text evidence="2">The sequence shown here is derived from an EMBL/GenBank/DDBJ whole genome shotgun (WGS) entry which is preliminary data.</text>
</comment>
<dbReference type="RefSeq" id="WP_342831775.1">
    <property type="nucleotide sequence ID" value="NZ_JBANDC010000031.1"/>
</dbReference>
<evidence type="ECO:0000313" key="2">
    <source>
        <dbReference type="EMBL" id="MEM4990743.1"/>
    </source>
</evidence>
<dbReference type="Pfam" id="PF10881">
    <property type="entry name" value="DUF2726"/>
    <property type="match status" value="1"/>
</dbReference>
<gene>
    <name evidence="2" type="ORF">V8G57_25370</name>
</gene>
<organism evidence="2 3">
    <name type="scientific">Collimonas rhizosphaerae</name>
    <dbReference type="NCBI Taxonomy" id="3126357"/>
    <lineage>
        <taxon>Bacteria</taxon>
        <taxon>Pseudomonadati</taxon>
        <taxon>Pseudomonadota</taxon>
        <taxon>Betaproteobacteria</taxon>
        <taxon>Burkholderiales</taxon>
        <taxon>Oxalobacteraceae</taxon>
        <taxon>Collimonas</taxon>
    </lineage>
</organism>
<dbReference type="EMBL" id="JBANDC010000031">
    <property type="protein sequence ID" value="MEM4990743.1"/>
    <property type="molecule type" value="Genomic_DNA"/>
</dbReference>
<accession>A0ABU9Q3B4</accession>